<dbReference type="Proteomes" id="UP000011205">
    <property type="component" value="Unassembled WGS sequence"/>
</dbReference>
<dbReference type="EMBL" id="AMLP01000140">
    <property type="protein sequence ID" value="ELS54365.1"/>
    <property type="molecule type" value="Genomic_DNA"/>
</dbReference>
<comment type="caution">
    <text evidence="2">The sequence shown here is derived from an EMBL/GenBank/DDBJ whole genome shotgun (WGS) entry which is preliminary data.</text>
</comment>
<evidence type="ECO:0000313" key="3">
    <source>
        <dbReference type="Proteomes" id="UP000011205"/>
    </source>
</evidence>
<dbReference type="AlphaFoldDB" id="L8PD60"/>
<protein>
    <submittedName>
        <fullName evidence="2">Uncharacterized protein</fullName>
    </submittedName>
</protein>
<organism evidence="2 3">
    <name type="scientific">Streptomyces viridochromogenes Tue57</name>
    <dbReference type="NCBI Taxonomy" id="1160705"/>
    <lineage>
        <taxon>Bacteria</taxon>
        <taxon>Bacillati</taxon>
        <taxon>Actinomycetota</taxon>
        <taxon>Actinomycetes</taxon>
        <taxon>Kitasatosporales</taxon>
        <taxon>Streptomycetaceae</taxon>
        <taxon>Streptomyces</taxon>
    </lineage>
</organism>
<reference evidence="2 3" key="1">
    <citation type="journal article" date="2013" name="Genome Announc.">
        <title>Draft Genome Sequence of Streptomyces viridochromogenes Strain Tu57, Producer of Avilamycin.</title>
        <authorList>
            <person name="Gruning B.A."/>
            <person name="Erxleben A."/>
            <person name="Hahnlein A."/>
            <person name="Gunther S."/>
        </authorList>
    </citation>
    <scope>NUCLEOTIDE SEQUENCE [LARGE SCALE GENOMIC DNA]</scope>
    <source>
        <strain evidence="2 3">Tue57</strain>
    </source>
</reference>
<proteinExistence type="predicted"/>
<evidence type="ECO:0000256" key="1">
    <source>
        <dbReference type="SAM" id="MobiDB-lite"/>
    </source>
</evidence>
<evidence type="ECO:0000313" key="2">
    <source>
        <dbReference type="EMBL" id="ELS54365.1"/>
    </source>
</evidence>
<feature type="compositionally biased region" description="Low complexity" evidence="1">
    <location>
        <begin position="19"/>
        <end position="35"/>
    </location>
</feature>
<dbReference type="PATRIC" id="fig|1160705.3.peg.4625"/>
<gene>
    <name evidence="2" type="ORF">STVIR_4680</name>
</gene>
<accession>L8PD60</accession>
<feature type="region of interest" description="Disordered" evidence="1">
    <location>
        <begin position="1"/>
        <end position="43"/>
    </location>
</feature>
<name>L8PD60_STRVR</name>
<sequence>MPSTGHGTPPWPVRAAGIAFTPRTRARPLTRPAVRNGTRCEEG</sequence>